<keyword evidence="3" id="KW-1185">Reference proteome</keyword>
<name>A0A9W8MRF1_9AGAR</name>
<comment type="caution">
    <text evidence="2">The sequence shown here is derived from an EMBL/GenBank/DDBJ whole genome shotgun (WGS) entry which is preliminary data.</text>
</comment>
<feature type="region of interest" description="Disordered" evidence="1">
    <location>
        <begin position="130"/>
        <end position="211"/>
    </location>
</feature>
<dbReference type="AlphaFoldDB" id="A0A9W8MRF1"/>
<reference evidence="2" key="1">
    <citation type="submission" date="2022-07" db="EMBL/GenBank/DDBJ databases">
        <title>Genome Sequence of Agrocybe chaxingu.</title>
        <authorList>
            <person name="Buettner E."/>
        </authorList>
    </citation>
    <scope>NUCLEOTIDE SEQUENCE</scope>
    <source>
        <strain evidence="2">MP-N11</strain>
    </source>
</reference>
<protein>
    <submittedName>
        <fullName evidence="2">Uncharacterized protein</fullName>
    </submittedName>
</protein>
<sequence>MAVIDQLPASPLDPTPNDRLLPSNAVPDDGGVPSAAFGHESSCYDERTRLWTSSLAIAFVNDGVGSAAAPQQDPAPTSSFINYPPNIKPIAERRRFGRSKGCWTWGVGCRAWQSVVRGVGATFGQTSPLARLRRLPRPERPPSTSGCTRHARPLLGIALGALPRSPRPSPSASTDPSWAFKPIDGGVCTNNEPRDETGRTSPPPSPSSSRPVLAVVAQDLRHVSSLEELGDSGGYLEMMNGTYLSWSSCRCSAVSAGGGAGSLERAARV</sequence>
<dbReference type="Proteomes" id="UP001148786">
    <property type="component" value="Unassembled WGS sequence"/>
</dbReference>
<feature type="region of interest" description="Disordered" evidence="1">
    <location>
        <begin position="1"/>
        <end position="32"/>
    </location>
</feature>
<evidence type="ECO:0000313" key="2">
    <source>
        <dbReference type="EMBL" id="KAJ3488118.1"/>
    </source>
</evidence>
<evidence type="ECO:0000256" key="1">
    <source>
        <dbReference type="SAM" id="MobiDB-lite"/>
    </source>
</evidence>
<dbReference type="EMBL" id="JANKHO010002859">
    <property type="protein sequence ID" value="KAJ3488118.1"/>
    <property type="molecule type" value="Genomic_DNA"/>
</dbReference>
<proteinExistence type="predicted"/>
<evidence type="ECO:0000313" key="3">
    <source>
        <dbReference type="Proteomes" id="UP001148786"/>
    </source>
</evidence>
<gene>
    <name evidence="2" type="ORF">NLJ89_g11649</name>
</gene>
<accession>A0A9W8MRF1</accession>
<organism evidence="2 3">
    <name type="scientific">Agrocybe chaxingu</name>
    <dbReference type="NCBI Taxonomy" id="84603"/>
    <lineage>
        <taxon>Eukaryota</taxon>
        <taxon>Fungi</taxon>
        <taxon>Dikarya</taxon>
        <taxon>Basidiomycota</taxon>
        <taxon>Agaricomycotina</taxon>
        <taxon>Agaricomycetes</taxon>
        <taxon>Agaricomycetidae</taxon>
        <taxon>Agaricales</taxon>
        <taxon>Agaricineae</taxon>
        <taxon>Strophariaceae</taxon>
        <taxon>Agrocybe</taxon>
    </lineage>
</organism>